<feature type="signal peptide" evidence="5">
    <location>
        <begin position="1"/>
        <end position="21"/>
    </location>
</feature>
<keyword evidence="3 4" id="KW-0408">Iron</keyword>
<name>A0ABR3GNV0_9PEZI</name>
<evidence type="ECO:0000256" key="3">
    <source>
        <dbReference type="ARBA" id="ARBA00023004"/>
    </source>
</evidence>
<proteinExistence type="inferred from homology"/>
<reference evidence="7 8" key="1">
    <citation type="submission" date="2024-02" db="EMBL/GenBank/DDBJ databases">
        <title>Discinaceae phylogenomics.</title>
        <authorList>
            <person name="Dirks A.C."/>
            <person name="James T.Y."/>
        </authorList>
    </citation>
    <scope>NUCLEOTIDE SEQUENCE [LARGE SCALE GENOMIC DNA]</scope>
    <source>
        <strain evidence="7 8">ACD0624</strain>
    </source>
</reference>
<evidence type="ECO:0000259" key="6">
    <source>
        <dbReference type="PROSITE" id="PS50255"/>
    </source>
</evidence>
<evidence type="ECO:0000256" key="2">
    <source>
        <dbReference type="ARBA" id="ARBA00022723"/>
    </source>
</evidence>
<dbReference type="InterPro" id="IPR051872">
    <property type="entry name" value="Cytochrome_b5/Flavoprotein_Rdt"/>
</dbReference>
<evidence type="ECO:0000313" key="8">
    <source>
        <dbReference type="Proteomes" id="UP001447188"/>
    </source>
</evidence>
<evidence type="ECO:0000256" key="4">
    <source>
        <dbReference type="RuleBase" id="RU362121"/>
    </source>
</evidence>
<dbReference type="EMBL" id="JBBBZM010000033">
    <property type="protein sequence ID" value="KAL0637548.1"/>
    <property type="molecule type" value="Genomic_DNA"/>
</dbReference>
<organism evidence="7 8">
    <name type="scientific">Discina gigas</name>
    <dbReference type="NCBI Taxonomy" id="1032678"/>
    <lineage>
        <taxon>Eukaryota</taxon>
        <taxon>Fungi</taxon>
        <taxon>Dikarya</taxon>
        <taxon>Ascomycota</taxon>
        <taxon>Pezizomycotina</taxon>
        <taxon>Pezizomycetes</taxon>
        <taxon>Pezizales</taxon>
        <taxon>Discinaceae</taxon>
        <taxon>Discina</taxon>
    </lineage>
</organism>
<dbReference type="PANTHER" id="PTHR46237:SF1">
    <property type="entry name" value="CYTOCHROME B5 REDUCTASE 4"/>
    <property type="match status" value="1"/>
</dbReference>
<comment type="caution">
    <text evidence="7">The sequence shown here is derived from an EMBL/GenBank/DDBJ whole genome shotgun (WGS) entry which is preliminary data.</text>
</comment>
<keyword evidence="1 4" id="KW-0349">Heme</keyword>
<dbReference type="PANTHER" id="PTHR46237">
    <property type="entry name" value="CYTOCHROME B5 REDUCTASE 4 FAMILY MEMBER"/>
    <property type="match status" value="1"/>
</dbReference>
<dbReference type="Proteomes" id="UP001447188">
    <property type="component" value="Unassembled WGS sequence"/>
</dbReference>
<keyword evidence="2 4" id="KW-0479">Metal-binding</keyword>
<evidence type="ECO:0000313" key="7">
    <source>
        <dbReference type="EMBL" id="KAL0637548.1"/>
    </source>
</evidence>
<gene>
    <name evidence="7" type="ORF">Q9L58_003437</name>
</gene>
<dbReference type="InterPro" id="IPR018506">
    <property type="entry name" value="Cyt_B5_heme-BS"/>
</dbReference>
<dbReference type="Gene3D" id="3.10.120.10">
    <property type="entry name" value="Cytochrome b5-like heme/steroid binding domain"/>
    <property type="match status" value="1"/>
</dbReference>
<dbReference type="InterPro" id="IPR036400">
    <property type="entry name" value="Cyt_B5-like_heme/steroid_sf"/>
</dbReference>
<keyword evidence="5" id="KW-0732">Signal</keyword>
<dbReference type="PROSITE" id="PS50255">
    <property type="entry name" value="CYTOCHROME_B5_2"/>
    <property type="match status" value="1"/>
</dbReference>
<evidence type="ECO:0000256" key="5">
    <source>
        <dbReference type="SAM" id="SignalP"/>
    </source>
</evidence>
<dbReference type="SUPFAM" id="SSF55856">
    <property type="entry name" value="Cytochrome b5-like heme/steroid binding domain"/>
    <property type="match status" value="1"/>
</dbReference>
<sequence>MILGLSLIIAFLSYLIYRRLCAEVATSTGARGTSTSRDNTFPAIPMWPFLSALLYQQPPTATSTTVKWPSSCLPEPVGPAVSSPNSTPRATPAAAPTIQLEDIPQISLSAPTCTVEINVISDGDDDDEDDYVPSFPSLNSAQRASGGISSLISPASNPTSSLLSSSKSASLFMPPPPIPIRGRNPKGTVRYATIPQLSPSPPSAASVLRQNPNGTARSRLVAAGIGASGVAAGNGLTLPKSRGTVPSEMSKNRKKVILEPGHSPLDWARLQRSGIDLRGLPHSHLIKVPPSLLARHSKAPEDIWTALNGRVYNITAYIPFHPGGEKDLIRGAGKDGTKLFNATHPWVNVEGMLAECLIGIFVSEEEAMAADVELDSALDSVD</sequence>
<comment type="similarity">
    <text evidence="4">Belongs to the cytochrome b5 family.</text>
</comment>
<accession>A0ABR3GNV0</accession>
<feature type="domain" description="Cytochrome b5 heme-binding" evidence="6">
    <location>
        <begin position="293"/>
        <end position="362"/>
    </location>
</feature>
<dbReference type="SMART" id="SM01117">
    <property type="entry name" value="Cyt-b5"/>
    <property type="match status" value="1"/>
</dbReference>
<dbReference type="InterPro" id="IPR001199">
    <property type="entry name" value="Cyt_B5-like_heme/steroid-bd"/>
</dbReference>
<dbReference type="Pfam" id="PF00173">
    <property type="entry name" value="Cyt-b5"/>
    <property type="match status" value="1"/>
</dbReference>
<feature type="chain" id="PRO_5047522493" description="Cytochrome b5 heme-binding domain-containing protein" evidence="5">
    <location>
        <begin position="22"/>
        <end position="382"/>
    </location>
</feature>
<dbReference type="PROSITE" id="PS00191">
    <property type="entry name" value="CYTOCHROME_B5_1"/>
    <property type="match status" value="1"/>
</dbReference>
<evidence type="ECO:0000256" key="1">
    <source>
        <dbReference type="ARBA" id="ARBA00022617"/>
    </source>
</evidence>
<protein>
    <recommendedName>
        <fullName evidence="6">Cytochrome b5 heme-binding domain-containing protein</fullName>
    </recommendedName>
</protein>
<keyword evidence="8" id="KW-1185">Reference proteome</keyword>